<proteinExistence type="predicted"/>
<dbReference type="RefSeq" id="WP_119355746.1">
    <property type="nucleotide sequence ID" value="NZ_BJXM01000004.1"/>
</dbReference>
<dbReference type="SUPFAM" id="SSF53474">
    <property type="entry name" value="alpha/beta-Hydrolases"/>
    <property type="match status" value="1"/>
</dbReference>
<dbReference type="GO" id="GO:0004252">
    <property type="term" value="F:serine-type endopeptidase activity"/>
    <property type="evidence" value="ECO:0007669"/>
    <property type="project" value="InterPro"/>
</dbReference>
<evidence type="ECO:0000259" key="2">
    <source>
        <dbReference type="Pfam" id="PF12146"/>
    </source>
</evidence>
<dbReference type="GO" id="GO:0106435">
    <property type="term" value="F:carboxylesterase activity"/>
    <property type="evidence" value="ECO:0007669"/>
    <property type="project" value="UniProtKB-EC"/>
</dbReference>
<reference evidence="3 4" key="1">
    <citation type="submission" date="2018-08" db="EMBL/GenBank/DDBJ databases">
        <title>Meiothermus granaticius genome AF-68 sequencing project.</title>
        <authorList>
            <person name="Da Costa M.S."/>
            <person name="Albuquerque L."/>
            <person name="Raposo P."/>
            <person name="Froufe H.J.C."/>
            <person name="Barroso C.S."/>
            <person name="Egas C."/>
        </authorList>
    </citation>
    <scope>NUCLEOTIDE SEQUENCE [LARGE SCALE GENOMIC DNA]</scope>
    <source>
        <strain evidence="3 4">AF-68</strain>
    </source>
</reference>
<evidence type="ECO:0000313" key="3">
    <source>
        <dbReference type="EMBL" id="RIH93861.1"/>
    </source>
</evidence>
<dbReference type="PANTHER" id="PTHR43265">
    <property type="entry name" value="ESTERASE ESTD"/>
    <property type="match status" value="1"/>
</dbReference>
<name>A0A399FFE0_9DEIN</name>
<accession>A0A399FFE0</accession>
<sequence length="281" mass="30844">MPLNEHPIHFDVDGQRCHGMLHLPSSAGPHPAVLLLHGFTGQRMEPHRLFVLFARLLAEHGIAALRFDFRGSGESEGTFDQMTPSREVEDVVQAYAFLKARPEIDPSRLGLLGLSMGGMVAALSVARPELEFGALALWAPAHPTVWLGPLPMSTPATQVWAAYRSRAERGEAPELSYDPTNNHLDFAGNPVSIGFFEDLLSLEPFEAVTQHRGPALVVHGTADPTVPFQVGETYVRRLQSRGPAELHPIQGGLHTFERLPHQAEAHRVTLEFFARALKGQA</sequence>
<dbReference type="EC" id="3.1.1.1" evidence="3"/>
<dbReference type="InterPro" id="IPR029058">
    <property type="entry name" value="AB_hydrolase_fold"/>
</dbReference>
<protein>
    <submittedName>
        <fullName evidence="3">Esterase EstD</fullName>
        <ecNumber evidence="3">3.1.1.1</ecNumber>
    </submittedName>
</protein>
<dbReference type="EMBL" id="QWLB01000002">
    <property type="protein sequence ID" value="RIH93861.1"/>
    <property type="molecule type" value="Genomic_DNA"/>
</dbReference>
<evidence type="ECO:0000313" key="4">
    <source>
        <dbReference type="Proteomes" id="UP000266178"/>
    </source>
</evidence>
<organism evidence="3 4">
    <name type="scientific">Meiothermus granaticius NBRC 107808</name>
    <dbReference type="NCBI Taxonomy" id="1227551"/>
    <lineage>
        <taxon>Bacteria</taxon>
        <taxon>Thermotogati</taxon>
        <taxon>Deinococcota</taxon>
        <taxon>Deinococci</taxon>
        <taxon>Thermales</taxon>
        <taxon>Thermaceae</taxon>
        <taxon>Meiothermus</taxon>
    </lineage>
</organism>
<gene>
    <name evidence="3" type="primary">estD</name>
    <name evidence="3" type="ORF">Mgrana_00210</name>
</gene>
<dbReference type="Pfam" id="PF12146">
    <property type="entry name" value="Hydrolase_4"/>
    <property type="match status" value="1"/>
</dbReference>
<keyword evidence="1 3" id="KW-0378">Hydrolase</keyword>
<dbReference type="OrthoDB" id="9780269at2"/>
<dbReference type="InterPro" id="IPR053145">
    <property type="entry name" value="AB_hydrolase_Est10"/>
</dbReference>
<comment type="caution">
    <text evidence="3">The sequence shown here is derived from an EMBL/GenBank/DDBJ whole genome shotgun (WGS) entry which is preliminary data.</text>
</comment>
<evidence type="ECO:0000256" key="1">
    <source>
        <dbReference type="ARBA" id="ARBA00022801"/>
    </source>
</evidence>
<dbReference type="Gene3D" id="3.40.50.1820">
    <property type="entry name" value="alpha/beta hydrolase"/>
    <property type="match status" value="1"/>
</dbReference>
<feature type="domain" description="Serine aminopeptidase S33" evidence="2">
    <location>
        <begin position="29"/>
        <end position="255"/>
    </location>
</feature>
<dbReference type="InterPro" id="IPR002471">
    <property type="entry name" value="Pept_S9_AS"/>
</dbReference>
<dbReference type="AlphaFoldDB" id="A0A399FFE0"/>
<dbReference type="PROSITE" id="PS00708">
    <property type="entry name" value="PRO_ENDOPEP_SER"/>
    <property type="match status" value="1"/>
</dbReference>
<dbReference type="InterPro" id="IPR022742">
    <property type="entry name" value="Hydrolase_4"/>
</dbReference>
<dbReference type="PANTHER" id="PTHR43265:SF1">
    <property type="entry name" value="ESTERASE ESTD"/>
    <property type="match status" value="1"/>
</dbReference>
<dbReference type="Proteomes" id="UP000266178">
    <property type="component" value="Unassembled WGS sequence"/>
</dbReference>
<dbReference type="GO" id="GO:0006508">
    <property type="term" value="P:proteolysis"/>
    <property type="evidence" value="ECO:0007669"/>
    <property type="project" value="InterPro"/>
</dbReference>
<keyword evidence="4" id="KW-1185">Reference proteome</keyword>